<dbReference type="InterPro" id="IPR006311">
    <property type="entry name" value="TAT_signal"/>
</dbReference>
<organism evidence="1 2">
    <name type="scientific">Hyphococcus aureus</name>
    <dbReference type="NCBI Taxonomy" id="2666033"/>
    <lineage>
        <taxon>Bacteria</taxon>
        <taxon>Pseudomonadati</taxon>
        <taxon>Pseudomonadota</taxon>
        <taxon>Alphaproteobacteria</taxon>
        <taxon>Parvularculales</taxon>
        <taxon>Parvularculaceae</taxon>
        <taxon>Hyphococcus</taxon>
    </lineage>
</organism>
<comment type="caution">
    <text evidence="1">The sequence shown here is derived from an EMBL/GenBank/DDBJ whole genome shotgun (WGS) entry which is preliminary data.</text>
</comment>
<dbReference type="Proteomes" id="UP001596116">
    <property type="component" value="Unassembled WGS sequence"/>
</dbReference>
<protein>
    <submittedName>
        <fullName evidence="1">Uncharacterized protein</fullName>
    </submittedName>
</protein>
<accession>A0ABW1KVJ4</accession>
<dbReference type="PROSITE" id="PS51318">
    <property type="entry name" value="TAT"/>
    <property type="match status" value="1"/>
</dbReference>
<dbReference type="RefSeq" id="WP_379882621.1">
    <property type="nucleotide sequence ID" value="NZ_JBHPON010000002.1"/>
</dbReference>
<gene>
    <name evidence="1" type="ORF">ACFMB1_11395</name>
</gene>
<evidence type="ECO:0000313" key="2">
    <source>
        <dbReference type="Proteomes" id="UP001596116"/>
    </source>
</evidence>
<proteinExistence type="predicted"/>
<sequence>MLKMKRRDILVGSGAAATAILASGSADSLDGASTSAPVLTVYTDDIPSARDLALKTVQGANSIAALKGDLVQLWKERIGNHRGAIQGYTSWSDYILMRGLGEEQGLRLRAEAQLRHIGKKPVFRWVMA</sequence>
<evidence type="ECO:0000313" key="1">
    <source>
        <dbReference type="EMBL" id="MFC6036151.1"/>
    </source>
</evidence>
<dbReference type="EMBL" id="JBHPON010000002">
    <property type="protein sequence ID" value="MFC6036151.1"/>
    <property type="molecule type" value="Genomic_DNA"/>
</dbReference>
<name>A0ABW1KVJ4_9PROT</name>
<reference evidence="1 2" key="1">
    <citation type="submission" date="2024-09" db="EMBL/GenBank/DDBJ databases">
        <authorList>
            <person name="Zhang Z.-H."/>
        </authorList>
    </citation>
    <scope>NUCLEOTIDE SEQUENCE [LARGE SCALE GENOMIC DNA]</scope>
    <source>
        <strain evidence="1 2">HHTR114</strain>
    </source>
</reference>
<keyword evidence="2" id="KW-1185">Reference proteome</keyword>